<dbReference type="EMBL" id="MFQN01000006">
    <property type="protein sequence ID" value="OGH75575.1"/>
    <property type="molecule type" value="Genomic_DNA"/>
</dbReference>
<feature type="domain" description="Phosphoribosyltransferase" evidence="3">
    <location>
        <begin position="20"/>
        <end position="160"/>
    </location>
</feature>
<keyword evidence="1" id="KW-0328">Glycosyltransferase</keyword>
<evidence type="ECO:0000256" key="1">
    <source>
        <dbReference type="ARBA" id="ARBA00022676"/>
    </source>
</evidence>
<dbReference type="PANTHER" id="PTHR43363">
    <property type="entry name" value="HYPOXANTHINE PHOSPHORIBOSYLTRANSFERASE"/>
    <property type="match status" value="1"/>
</dbReference>
<name>A0A1F6MV57_9BACT</name>
<dbReference type="STRING" id="1798692.A3G00_00350"/>
<reference evidence="4 5" key="1">
    <citation type="journal article" date="2016" name="Nat. Commun.">
        <title>Thousands of microbial genomes shed light on interconnected biogeochemical processes in an aquifer system.</title>
        <authorList>
            <person name="Anantharaman K."/>
            <person name="Brown C.T."/>
            <person name="Hug L.A."/>
            <person name="Sharon I."/>
            <person name="Castelle C.J."/>
            <person name="Probst A.J."/>
            <person name="Thomas B.C."/>
            <person name="Singh A."/>
            <person name="Wilkins M.J."/>
            <person name="Karaoz U."/>
            <person name="Brodie E.L."/>
            <person name="Williams K.H."/>
            <person name="Hubbard S.S."/>
            <person name="Banfield J.F."/>
        </authorList>
    </citation>
    <scope>NUCLEOTIDE SEQUENCE [LARGE SCALE GENOMIC DNA]</scope>
</reference>
<dbReference type="PANTHER" id="PTHR43363:SF1">
    <property type="entry name" value="HYPOXANTHINE-GUANINE PHOSPHORIBOSYLTRANSFERASE"/>
    <property type="match status" value="1"/>
</dbReference>
<accession>A0A1F6MV57</accession>
<sequence>MNPIAQKYYDKSEGVVNLSWQDVEQDVLRIIDRMREDNFEPDVIISIARSGLIPASMIAYVLGNKQLYVIKVDFSKTQKNGKDQELNERPTITQELTKDIQGLKVLVVDEMVVSGSTLKLVDAYMGIKNPAEVKYAVLYKQPWAEFTPDYFGREIKEWPLYPWKELKNNVLDPRAAAGRKA</sequence>
<proteinExistence type="predicted"/>
<evidence type="ECO:0000259" key="3">
    <source>
        <dbReference type="Pfam" id="PF00156"/>
    </source>
</evidence>
<protein>
    <recommendedName>
        <fullName evidence="3">Phosphoribosyltransferase domain-containing protein</fullName>
    </recommendedName>
</protein>
<dbReference type="InterPro" id="IPR000836">
    <property type="entry name" value="PRTase_dom"/>
</dbReference>
<dbReference type="AlphaFoldDB" id="A0A1F6MV57"/>
<evidence type="ECO:0000313" key="5">
    <source>
        <dbReference type="Proteomes" id="UP000178347"/>
    </source>
</evidence>
<dbReference type="InterPro" id="IPR029057">
    <property type="entry name" value="PRTase-like"/>
</dbReference>
<dbReference type="Gene3D" id="3.40.50.2020">
    <property type="match status" value="1"/>
</dbReference>
<dbReference type="GO" id="GO:0016757">
    <property type="term" value="F:glycosyltransferase activity"/>
    <property type="evidence" value="ECO:0007669"/>
    <property type="project" value="UniProtKB-KW"/>
</dbReference>
<evidence type="ECO:0000256" key="2">
    <source>
        <dbReference type="ARBA" id="ARBA00022679"/>
    </source>
</evidence>
<organism evidence="4 5">
    <name type="scientific">Candidatus Magasanikbacteria bacterium RIFCSPLOWO2_12_FULL_43_12</name>
    <dbReference type="NCBI Taxonomy" id="1798692"/>
    <lineage>
        <taxon>Bacteria</taxon>
        <taxon>Candidatus Magasanikiibacteriota</taxon>
    </lineage>
</organism>
<keyword evidence="2" id="KW-0808">Transferase</keyword>
<dbReference type="Pfam" id="PF00156">
    <property type="entry name" value="Pribosyltran"/>
    <property type="match status" value="1"/>
</dbReference>
<comment type="caution">
    <text evidence="4">The sequence shown here is derived from an EMBL/GenBank/DDBJ whole genome shotgun (WGS) entry which is preliminary data.</text>
</comment>
<evidence type="ECO:0000313" key="4">
    <source>
        <dbReference type="EMBL" id="OGH75575.1"/>
    </source>
</evidence>
<dbReference type="Proteomes" id="UP000178347">
    <property type="component" value="Unassembled WGS sequence"/>
</dbReference>
<dbReference type="SUPFAM" id="SSF53271">
    <property type="entry name" value="PRTase-like"/>
    <property type="match status" value="1"/>
</dbReference>
<dbReference type="CDD" id="cd06223">
    <property type="entry name" value="PRTases_typeI"/>
    <property type="match status" value="1"/>
</dbReference>
<gene>
    <name evidence="4" type="ORF">A3G00_00350</name>
</gene>